<keyword evidence="1" id="KW-1133">Transmembrane helix</keyword>
<evidence type="ECO:0000256" key="1">
    <source>
        <dbReference type="SAM" id="Phobius"/>
    </source>
</evidence>
<evidence type="ECO:0008006" key="5">
    <source>
        <dbReference type="Google" id="ProtNLM"/>
    </source>
</evidence>
<feature type="signal peptide" evidence="2">
    <location>
        <begin position="1"/>
        <end position="22"/>
    </location>
</feature>
<evidence type="ECO:0000313" key="4">
    <source>
        <dbReference type="Proteomes" id="UP000094487"/>
    </source>
</evidence>
<dbReference type="RefSeq" id="WP_069320450.1">
    <property type="nucleotide sequence ID" value="NZ_MDDS01000024.1"/>
</dbReference>
<gene>
    <name evidence="3" type="ORF">BFL28_01770</name>
</gene>
<dbReference type="EMBL" id="MDDS01000024">
    <property type="protein sequence ID" value="ODP37728.1"/>
    <property type="molecule type" value="Genomic_DNA"/>
</dbReference>
<reference evidence="3 4" key="1">
    <citation type="submission" date="2016-08" db="EMBL/GenBank/DDBJ databases">
        <title>Draft genome of the agarase producing Sphingomonas sp. MCT13.</title>
        <authorList>
            <person name="D'Andrea M.M."/>
            <person name="Rossolini G.M."/>
            <person name="Thaller M.C."/>
        </authorList>
    </citation>
    <scope>NUCLEOTIDE SEQUENCE [LARGE SCALE GENOMIC DNA]</scope>
    <source>
        <strain evidence="3 4">MCT13</strain>
    </source>
</reference>
<evidence type="ECO:0000313" key="3">
    <source>
        <dbReference type="EMBL" id="ODP37728.1"/>
    </source>
</evidence>
<sequence>MRLAKIATAVAACSLAVSPALASSASKLSLSNAPRAATQVGESNEQAGGFIIPLLAVAAIALGIVVAVDGDNEADSN</sequence>
<comment type="caution">
    <text evidence="3">The sequence shown here is derived from an EMBL/GenBank/DDBJ whole genome shotgun (WGS) entry which is preliminary data.</text>
</comment>
<dbReference type="AlphaFoldDB" id="A0A1E3LVE8"/>
<keyword evidence="1" id="KW-0472">Membrane</keyword>
<accession>A0A1E3LVE8</accession>
<dbReference type="Proteomes" id="UP000094487">
    <property type="component" value="Unassembled WGS sequence"/>
</dbReference>
<evidence type="ECO:0000256" key="2">
    <source>
        <dbReference type="SAM" id="SignalP"/>
    </source>
</evidence>
<keyword evidence="4" id="KW-1185">Reference proteome</keyword>
<feature type="chain" id="PRO_5009132071" description="Ferrochelatase" evidence="2">
    <location>
        <begin position="23"/>
        <end position="77"/>
    </location>
</feature>
<keyword evidence="1" id="KW-0812">Transmembrane</keyword>
<protein>
    <recommendedName>
        <fullName evidence="5">Ferrochelatase</fullName>
    </recommendedName>
</protein>
<keyword evidence="2" id="KW-0732">Signal</keyword>
<organism evidence="3 4">
    <name type="scientific">Sphingomonas turrisvirgatae</name>
    <dbReference type="NCBI Taxonomy" id="1888892"/>
    <lineage>
        <taxon>Bacteria</taxon>
        <taxon>Pseudomonadati</taxon>
        <taxon>Pseudomonadota</taxon>
        <taxon>Alphaproteobacteria</taxon>
        <taxon>Sphingomonadales</taxon>
        <taxon>Sphingomonadaceae</taxon>
        <taxon>Sphingomonas</taxon>
    </lineage>
</organism>
<proteinExistence type="predicted"/>
<name>A0A1E3LVE8_9SPHN</name>
<feature type="transmembrane region" description="Helical" evidence="1">
    <location>
        <begin position="46"/>
        <end position="68"/>
    </location>
</feature>